<reference evidence="1" key="2">
    <citation type="journal article" date="2022" name="New Phytol.">
        <title>Evolutionary transition to the ectomycorrhizal habit in the genomes of a hyperdiverse lineage of mushroom-forming fungi.</title>
        <authorList>
            <person name="Looney B."/>
            <person name="Miyauchi S."/>
            <person name="Morin E."/>
            <person name="Drula E."/>
            <person name="Courty P.E."/>
            <person name="Kohler A."/>
            <person name="Kuo A."/>
            <person name="LaButti K."/>
            <person name="Pangilinan J."/>
            <person name="Lipzen A."/>
            <person name="Riley R."/>
            <person name="Andreopoulos W."/>
            <person name="He G."/>
            <person name="Johnson J."/>
            <person name="Nolan M."/>
            <person name="Tritt A."/>
            <person name="Barry K.W."/>
            <person name="Grigoriev I.V."/>
            <person name="Nagy L.G."/>
            <person name="Hibbett D."/>
            <person name="Henrissat B."/>
            <person name="Matheny P.B."/>
            <person name="Labbe J."/>
            <person name="Martin F.M."/>
        </authorList>
    </citation>
    <scope>NUCLEOTIDE SEQUENCE</scope>
    <source>
        <strain evidence="1">EC-137</strain>
    </source>
</reference>
<feature type="non-terminal residue" evidence="1">
    <location>
        <position position="1"/>
    </location>
</feature>
<gene>
    <name evidence="1" type="ORF">K488DRAFT_8337</name>
</gene>
<proteinExistence type="predicted"/>
<keyword evidence="1" id="KW-0489">Methyltransferase</keyword>
<feature type="non-terminal residue" evidence="1">
    <location>
        <position position="287"/>
    </location>
</feature>
<name>A0ACB8QAH3_9AGAM</name>
<keyword evidence="2" id="KW-1185">Reference proteome</keyword>
<organism evidence="1 2">
    <name type="scientific">Vararia minispora EC-137</name>
    <dbReference type="NCBI Taxonomy" id="1314806"/>
    <lineage>
        <taxon>Eukaryota</taxon>
        <taxon>Fungi</taxon>
        <taxon>Dikarya</taxon>
        <taxon>Basidiomycota</taxon>
        <taxon>Agaricomycotina</taxon>
        <taxon>Agaricomycetes</taxon>
        <taxon>Russulales</taxon>
        <taxon>Lachnocladiaceae</taxon>
        <taxon>Vararia</taxon>
    </lineage>
</organism>
<keyword evidence="1" id="KW-0808">Transferase</keyword>
<reference evidence="1" key="1">
    <citation type="submission" date="2021-02" db="EMBL/GenBank/DDBJ databases">
        <authorList>
            <consortium name="DOE Joint Genome Institute"/>
            <person name="Ahrendt S."/>
            <person name="Looney B.P."/>
            <person name="Miyauchi S."/>
            <person name="Morin E."/>
            <person name="Drula E."/>
            <person name="Courty P.E."/>
            <person name="Chicoki N."/>
            <person name="Fauchery L."/>
            <person name="Kohler A."/>
            <person name="Kuo A."/>
            <person name="Labutti K."/>
            <person name="Pangilinan J."/>
            <person name="Lipzen A."/>
            <person name="Riley R."/>
            <person name="Andreopoulos W."/>
            <person name="He G."/>
            <person name="Johnson J."/>
            <person name="Barry K.W."/>
            <person name="Grigoriev I.V."/>
            <person name="Nagy L."/>
            <person name="Hibbett D."/>
            <person name="Henrissat B."/>
            <person name="Matheny P.B."/>
            <person name="Labbe J."/>
            <person name="Martin F."/>
        </authorList>
    </citation>
    <scope>NUCLEOTIDE SEQUENCE</scope>
    <source>
        <strain evidence="1">EC-137</strain>
    </source>
</reference>
<dbReference type="Proteomes" id="UP000814128">
    <property type="component" value="Unassembled WGS sequence"/>
</dbReference>
<accession>A0ACB8QAH3</accession>
<sequence length="287" mass="30735">LLAQLSASLGKTSAQNELRWMKDALRRTRPVLPPATDLASMVARRARGEPLQYILGTQPFGPLELLVRPPVLIPRPETEDWVLRLADILHPMCTRPARVLDLCTGSGCIPLLLCALWPQGSTSAVGVDIADEALTLATDNARECGVPLLGDAGAQGPPPRLHNGFLPLHGDLRAPDALACALPLKPYTLITANPPYIPPAEYAALDASVRDHEDARALLGDGPDGLGFYHAIAELVCADGVLDEDAVLALEVGKGQADAVRAIVKRTGAFTRTEVWRDPWGIERVVV</sequence>
<dbReference type="EMBL" id="MU273738">
    <property type="protein sequence ID" value="KAI0028606.1"/>
    <property type="molecule type" value="Genomic_DNA"/>
</dbReference>
<comment type="caution">
    <text evidence="1">The sequence shown here is derived from an EMBL/GenBank/DDBJ whole genome shotgun (WGS) entry which is preliminary data.</text>
</comment>
<protein>
    <submittedName>
        <fullName evidence="1">S-adenosyl-L-methionine-dependent methyltransferase</fullName>
    </submittedName>
</protein>
<evidence type="ECO:0000313" key="2">
    <source>
        <dbReference type="Proteomes" id="UP000814128"/>
    </source>
</evidence>
<evidence type="ECO:0000313" key="1">
    <source>
        <dbReference type="EMBL" id="KAI0028606.1"/>
    </source>
</evidence>